<dbReference type="Gene3D" id="3.40.50.720">
    <property type="entry name" value="NAD(P)-binding Rossmann-like Domain"/>
    <property type="match status" value="1"/>
</dbReference>
<feature type="domain" description="Gfo/Idh/MocA-like oxidoreductase N-terminal" evidence="1">
    <location>
        <begin position="2"/>
        <end position="116"/>
    </location>
</feature>
<evidence type="ECO:0000259" key="1">
    <source>
        <dbReference type="Pfam" id="PF01408"/>
    </source>
</evidence>
<dbReference type="OrthoDB" id="9815825at2"/>
<evidence type="ECO:0000313" key="3">
    <source>
        <dbReference type="Proteomes" id="UP000051576"/>
    </source>
</evidence>
<comment type="caution">
    <text evidence="2">The sequence shown here is derived from an EMBL/GenBank/DDBJ whole genome shotgun (WGS) entry which is preliminary data.</text>
</comment>
<dbReference type="PANTHER" id="PTHR43054:SF1">
    <property type="entry name" value="SCYLLO-INOSITOL 2-DEHYDROGENASE (NADP(+)) IOLU"/>
    <property type="match status" value="1"/>
</dbReference>
<name>A0A0R2CJL2_9LACO</name>
<dbReference type="EMBL" id="AYYX01000034">
    <property type="protein sequence ID" value="KRM88460.1"/>
    <property type="molecule type" value="Genomic_DNA"/>
</dbReference>
<dbReference type="RefSeq" id="WP_010581008.1">
    <property type="nucleotide sequence ID" value="NZ_AHYZ01000144.1"/>
</dbReference>
<reference evidence="2 3" key="1">
    <citation type="journal article" date="2015" name="Genome Announc.">
        <title>Expanding the biotechnology potential of lactobacilli through comparative genomics of 213 strains and associated genera.</title>
        <authorList>
            <person name="Sun Z."/>
            <person name="Harris H.M."/>
            <person name="McCann A."/>
            <person name="Guo C."/>
            <person name="Argimon S."/>
            <person name="Zhang W."/>
            <person name="Yang X."/>
            <person name="Jeffery I.B."/>
            <person name="Cooney J.C."/>
            <person name="Kagawa T.F."/>
            <person name="Liu W."/>
            <person name="Song Y."/>
            <person name="Salvetti E."/>
            <person name="Wrobel A."/>
            <person name="Rasinkangas P."/>
            <person name="Parkhill J."/>
            <person name="Rea M.C."/>
            <person name="O'Sullivan O."/>
            <person name="Ritari J."/>
            <person name="Douillard F.P."/>
            <person name="Paul Ross R."/>
            <person name="Yang R."/>
            <person name="Briner A.E."/>
            <person name="Felis G.E."/>
            <person name="de Vos W.M."/>
            <person name="Barrangou R."/>
            <person name="Klaenhammer T.R."/>
            <person name="Caufield P.W."/>
            <person name="Cui Y."/>
            <person name="Zhang H."/>
            <person name="O'Toole P.W."/>
        </authorList>
    </citation>
    <scope>NUCLEOTIDE SEQUENCE [LARGE SCALE GENOMIC DNA]</scope>
    <source>
        <strain evidence="2 3">DSM 20605</strain>
    </source>
</reference>
<dbReference type="Gene3D" id="3.30.360.10">
    <property type="entry name" value="Dihydrodipicolinate Reductase, domain 2"/>
    <property type="match status" value="1"/>
</dbReference>
<organism evidence="2 3">
    <name type="scientific">Liquorilactobacillus vini DSM 20605</name>
    <dbReference type="NCBI Taxonomy" id="1133569"/>
    <lineage>
        <taxon>Bacteria</taxon>
        <taxon>Bacillati</taxon>
        <taxon>Bacillota</taxon>
        <taxon>Bacilli</taxon>
        <taxon>Lactobacillales</taxon>
        <taxon>Lactobacillaceae</taxon>
        <taxon>Liquorilactobacillus</taxon>
    </lineage>
</organism>
<dbReference type="GO" id="GO:0000166">
    <property type="term" value="F:nucleotide binding"/>
    <property type="evidence" value="ECO:0007669"/>
    <property type="project" value="InterPro"/>
</dbReference>
<dbReference type="InterPro" id="IPR000683">
    <property type="entry name" value="Gfo/Idh/MocA-like_OxRdtase_N"/>
</dbReference>
<dbReference type="SUPFAM" id="SSF51735">
    <property type="entry name" value="NAD(P)-binding Rossmann-fold domains"/>
    <property type="match status" value="1"/>
</dbReference>
<dbReference type="Proteomes" id="UP000051576">
    <property type="component" value="Unassembled WGS sequence"/>
</dbReference>
<dbReference type="PATRIC" id="fig|1133569.4.peg.1365"/>
<sequence>MIKFATIGTHWITKQFIEAAQQVGWQLTAVYSRQQASAQKFADQFIGPIKTFTELDEFLASQDFSVVYLASPNSLHFEQSQQALLAGKHVIVEKPACSNPTEMKQIIKILRQHPELYYFEAARHFHEPLFQQVKQAIKQLSVIQGAHLTYEKYSSRYDAFLAGQEPNIFSLEFSGGALQDLGVYLVYAAIAWFGYPQSADYRPQKLRNGIDGRGIAILEYPRFQVILKFGKTTNSYLASEIYGLKQTLILDSPAKLNELKMADEQGNVQSLARTTTENPMLAEVKDFDQLLNKPASLIAKQKMEDWLALAVQVNQLMYQLRQSAELSFPADEKYI</sequence>
<evidence type="ECO:0000313" key="2">
    <source>
        <dbReference type="EMBL" id="KRM88460.1"/>
    </source>
</evidence>
<dbReference type="eggNOG" id="COG0673">
    <property type="taxonomic scope" value="Bacteria"/>
</dbReference>
<keyword evidence="3" id="KW-1185">Reference proteome</keyword>
<dbReference type="PANTHER" id="PTHR43054">
    <property type="match status" value="1"/>
</dbReference>
<accession>A0A0R2CJL2</accession>
<dbReference type="SUPFAM" id="SSF55347">
    <property type="entry name" value="Glyceraldehyde-3-phosphate dehydrogenase-like, C-terminal domain"/>
    <property type="match status" value="1"/>
</dbReference>
<proteinExistence type="predicted"/>
<gene>
    <name evidence="2" type="ORF">FD21_GL001233</name>
</gene>
<protein>
    <submittedName>
        <fullName evidence="2">Oxidoreductase</fullName>
    </submittedName>
</protein>
<dbReference type="Pfam" id="PF01408">
    <property type="entry name" value="GFO_IDH_MocA"/>
    <property type="match status" value="1"/>
</dbReference>
<dbReference type="STRING" id="1133569.FD21_GL001233"/>
<dbReference type="InterPro" id="IPR036291">
    <property type="entry name" value="NAD(P)-bd_dom_sf"/>
</dbReference>
<dbReference type="AlphaFoldDB" id="A0A0R2CJL2"/>